<sequence length="212" mass="24044">MLFRTSPEKFWNLIARKYAASPIADVAAYQKKIEKLKSYLSSEDYVLDIGCGTGTQCDDLANNVKHVTGIDISNKLLAIAEIRKVEREIENVEFVQTTVFDERFYSGSFNVVMAFYVLHFYEDIDEVFRRIYDLLKPSGLFILETACLGEKNTITGKLIRSAGKLGFLPLINLLSNRQIELALEKTGFSVVEKTKFSESNDEYTLIAKKPLS</sequence>
<protein>
    <submittedName>
        <fullName evidence="1">Putative methyltransferase YcgJ</fullName>
        <ecNumber evidence="1">2.1.1.-</ecNumber>
    </submittedName>
</protein>
<keyword evidence="1" id="KW-0808">Transferase</keyword>
<organism evidence="1 2">
    <name type="scientific">Candidatus Thiodiazotropha endolucinida</name>
    <dbReference type="NCBI Taxonomy" id="1655433"/>
    <lineage>
        <taxon>Bacteria</taxon>
        <taxon>Pseudomonadati</taxon>
        <taxon>Pseudomonadota</taxon>
        <taxon>Gammaproteobacteria</taxon>
        <taxon>Chromatiales</taxon>
        <taxon>Sedimenticolaceae</taxon>
        <taxon>Candidatus Thiodiazotropha</taxon>
    </lineage>
</organism>
<evidence type="ECO:0000313" key="1">
    <source>
        <dbReference type="EMBL" id="ODJ86603.1"/>
    </source>
</evidence>
<gene>
    <name evidence="1" type="primary">ycgJ</name>
    <name evidence="1" type="ORF">CODIS_32430</name>
</gene>
<dbReference type="Gene3D" id="3.40.50.150">
    <property type="entry name" value="Vaccinia Virus protein VP39"/>
    <property type="match status" value="1"/>
</dbReference>
<dbReference type="RefSeq" id="WP_069126902.1">
    <property type="nucleotide sequence ID" value="NZ_MARB01000020.1"/>
</dbReference>
<dbReference type="SUPFAM" id="SSF53335">
    <property type="entry name" value="S-adenosyl-L-methionine-dependent methyltransferases"/>
    <property type="match status" value="1"/>
</dbReference>
<dbReference type="EMBL" id="MARB01000020">
    <property type="protein sequence ID" value="ODJ86603.1"/>
    <property type="molecule type" value="Genomic_DNA"/>
</dbReference>
<keyword evidence="2" id="KW-1185">Reference proteome</keyword>
<dbReference type="GO" id="GO:0008168">
    <property type="term" value="F:methyltransferase activity"/>
    <property type="evidence" value="ECO:0007669"/>
    <property type="project" value="UniProtKB-KW"/>
</dbReference>
<evidence type="ECO:0000313" key="2">
    <source>
        <dbReference type="Proteomes" id="UP000094769"/>
    </source>
</evidence>
<keyword evidence="1" id="KW-0489">Methyltransferase</keyword>
<dbReference type="InterPro" id="IPR029063">
    <property type="entry name" value="SAM-dependent_MTases_sf"/>
</dbReference>
<reference evidence="1 2" key="1">
    <citation type="submission" date="2016-06" db="EMBL/GenBank/DDBJ databases">
        <title>Genome sequence of endosymbiont of Candidatus Endolucinida thiodiazotropha.</title>
        <authorList>
            <person name="Poehlein A."/>
            <person name="Koenig S."/>
            <person name="Heiden S.E."/>
            <person name="Thuermer A."/>
            <person name="Voget S."/>
            <person name="Daniel R."/>
            <person name="Markert S."/>
            <person name="Gros O."/>
            <person name="Schweder T."/>
        </authorList>
    </citation>
    <scope>NUCLEOTIDE SEQUENCE [LARGE SCALE GENOMIC DNA]</scope>
    <source>
        <strain evidence="1 2">COS</strain>
    </source>
</reference>
<name>A0A7Z0VJ93_9GAMM</name>
<comment type="caution">
    <text evidence="1">The sequence shown here is derived from an EMBL/GenBank/DDBJ whole genome shotgun (WGS) entry which is preliminary data.</text>
</comment>
<dbReference type="CDD" id="cd02440">
    <property type="entry name" value="AdoMet_MTases"/>
    <property type="match status" value="1"/>
</dbReference>
<dbReference type="PANTHER" id="PTHR43861:SF1">
    <property type="entry name" value="TRANS-ACONITATE 2-METHYLTRANSFERASE"/>
    <property type="match status" value="1"/>
</dbReference>
<dbReference type="PANTHER" id="PTHR43861">
    <property type="entry name" value="TRANS-ACONITATE 2-METHYLTRANSFERASE-RELATED"/>
    <property type="match status" value="1"/>
</dbReference>
<proteinExistence type="predicted"/>
<dbReference type="EC" id="2.1.1.-" evidence="1"/>
<accession>A0A7Z0VJ93</accession>
<dbReference type="Proteomes" id="UP000094769">
    <property type="component" value="Unassembled WGS sequence"/>
</dbReference>
<dbReference type="Pfam" id="PF13489">
    <property type="entry name" value="Methyltransf_23"/>
    <property type="match status" value="1"/>
</dbReference>
<dbReference type="GO" id="GO:0032259">
    <property type="term" value="P:methylation"/>
    <property type="evidence" value="ECO:0007669"/>
    <property type="project" value="UniProtKB-KW"/>
</dbReference>
<dbReference type="AlphaFoldDB" id="A0A7Z0VJ93"/>
<dbReference type="OrthoDB" id="5642573at2"/>